<sequence>MSANERLEYELSLAVERDLLSALDASFEDGEEKGREEGLKEGISKVALSMKQSGILLSEIIKLTGLSSEEIEQL</sequence>
<protein>
    <submittedName>
        <fullName evidence="1">Uncharacterized protein</fullName>
    </submittedName>
</protein>
<proteinExistence type="predicted"/>
<reference evidence="1" key="1">
    <citation type="journal article" date="2019" name="Nat. Med.">
        <title>A library of human gut bacterial isolates paired with longitudinal multiomics data enables mechanistic microbiome research.</title>
        <authorList>
            <person name="Poyet M."/>
            <person name="Groussin M."/>
            <person name="Gibbons S.M."/>
            <person name="Avila-Pacheco J."/>
            <person name="Jiang X."/>
            <person name="Kearney S.M."/>
            <person name="Perrotta A.R."/>
            <person name="Berdy B."/>
            <person name="Zhao S."/>
            <person name="Lieberman T.D."/>
            <person name="Swanson P.K."/>
            <person name="Smith M."/>
            <person name="Roesemann S."/>
            <person name="Alexander J.E."/>
            <person name="Rich S.A."/>
            <person name="Livny J."/>
            <person name="Vlamakis H."/>
            <person name="Clish C."/>
            <person name="Bullock K."/>
            <person name="Deik A."/>
            <person name="Scott J."/>
            <person name="Pierce K.A."/>
            <person name="Xavier R.J."/>
            <person name="Alm E.J."/>
        </authorList>
    </citation>
    <scope>NUCLEOTIDE SEQUENCE</scope>
    <source>
        <strain evidence="1">BIOML-A4</strain>
    </source>
</reference>
<comment type="caution">
    <text evidence="1">The sequence shown here is derived from an EMBL/GenBank/DDBJ whole genome shotgun (WGS) entry which is preliminary data.</text>
</comment>
<dbReference type="EMBL" id="WKLP01000013">
    <property type="protein sequence ID" value="MRY11929.1"/>
    <property type="molecule type" value="Genomic_DNA"/>
</dbReference>
<name>A0A6G1ZDC8_9BACT</name>
<gene>
    <name evidence="1" type="ORF">GKE01_10645</name>
</gene>
<accession>A0A6G1ZDC8</accession>
<evidence type="ECO:0000313" key="1">
    <source>
        <dbReference type="EMBL" id="MRY11929.1"/>
    </source>
</evidence>
<organism evidence="1">
    <name type="scientific">Parabacteroides goldsteinii</name>
    <dbReference type="NCBI Taxonomy" id="328812"/>
    <lineage>
        <taxon>Bacteria</taxon>
        <taxon>Pseudomonadati</taxon>
        <taxon>Bacteroidota</taxon>
        <taxon>Bacteroidia</taxon>
        <taxon>Bacteroidales</taxon>
        <taxon>Tannerellaceae</taxon>
        <taxon>Parabacteroides</taxon>
    </lineage>
</organism>
<dbReference type="AlphaFoldDB" id="A0A6G1ZDC8"/>